<evidence type="ECO:0000256" key="3">
    <source>
        <dbReference type="ARBA" id="ARBA00008109"/>
    </source>
</evidence>
<feature type="binding site" evidence="14">
    <location>
        <position position="745"/>
    </location>
    <ligand>
        <name>ATP</name>
        <dbReference type="ChEBI" id="CHEBI:30616"/>
    </ligand>
</feature>
<gene>
    <name evidence="20" type="primary">ATP8B1</name>
</gene>
<sequence length="1093" mass="124815">MSRQRADSQGSMGPDDEVMPYSDDETDDELEPSFEGEAEEPPGVEHPPVEARSEIGWRVKANDRPYHHLPEFQKKVFLCFKKSRYSGNAIKTYKYNVFTFLPLNLYEQFKRAANLYFLALLILQIIPDISTLPWYTTLIPLVVVLAITAIKDLVDDLRLMTLYLNVPLCFRFQESKWMDIQVGDVVRLKKNDFIPADILLLSSSNPNSLCYVETCEEPNNRLDKFTGTMRWQGEQYPLDLDNMLLRGCKIRNTEECHGLVIFAGADTKIMRNGGKTRFKRTKIDELMNYMVYTIFVLLLLVSAGLGIGTSFWYQDIGSKSWYLYDGKNQDATYRGFLSFWGYIIVLNTMVPISLYVSVEVIRLGQSKFINWDLQMYFADKDTPAKARTTTLNEQLGQIEYIFSDKTGTLTQNIMQFKKCTIAGHSYVLAVPVDWGWNRYADRKFQFMDNALVARVRSKKDKDASEFFKLLSLCHTVMVEHKDGDLVYQAASPDEGALVTAARNFGYVFLSRTQDTITIKEMDHETTYKMLALLDFNSDRKRMSIILKFPDGRIRLYCKGADTVIYERLAPNSKHKETTQTALDIFANETLRTLCLCYKDISAEEYEAWSRKHKEAQVTMVNRESALDQVYEEIEKNLMLIGATAIEDKLQDGVPETIAKLAKADIKIWVLTGDKKETAENIGYSCSLLTDDMKIHYGEDIDFVNMACECEAVICCRVTPKQKANVVSLVKKYKKAVTLSIGDGANDVNMIKTADIGVGISGQEGMQAVMSSDYAFAQFRYLQRLLLVHGRWSYIRMCKFLRYFFFKNFAFTLVHFWYSFFSGYSSQVSNWFITLYNLCYSSLPVLLVGLLDQDLNDKLSLKFPKLYLPGQQGSLFNYKNFFVSLFHGIFVSLIIFFIPYGAFLQTMGQDGEAPSDYQSFAVVTATSLIFTVNLQISLDTSFWTFVNCFAVLGSIAIYFGIMFDFHSGGIHVIFPSVFTFTGVASNALRQPYLWLTIILTVGISLLPVICIQFLHKTIWPSVGDKVSPGHLQRKKAPPAFERGRRSRRSAYAFSHSRGYADLISSGRSIRRRPQARGGLQDNIREVPHREAENV</sequence>
<feature type="binding site" evidence="14">
    <location>
        <position position="722"/>
    </location>
    <ligand>
        <name>ATP</name>
        <dbReference type="ChEBI" id="CHEBI:30616"/>
    </ligand>
</feature>
<dbReference type="InterPro" id="IPR023298">
    <property type="entry name" value="ATPase_P-typ_TM_dom_sf"/>
</dbReference>
<feature type="transmembrane region" description="Helical" evidence="16">
    <location>
        <begin position="966"/>
        <end position="984"/>
    </location>
</feature>
<dbReference type="GO" id="GO:0007030">
    <property type="term" value="P:Golgi organization"/>
    <property type="evidence" value="ECO:0007669"/>
    <property type="project" value="TreeGrafter"/>
</dbReference>
<feature type="binding site" evidence="14">
    <location>
        <position position="558"/>
    </location>
    <ligand>
        <name>ATP</name>
        <dbReference type="ChEBI" id="CHEBI:30616"/>
    </ligand>
</feature>
<feature type="binding site" evidence="15">
    <location>
        <position position="406"/>
    </location>
    <ligand>
        <name>Mg(2+)</name>
        <dbReference type="ChEBI" id="CHEBI:18420"/>
    </ligand>
</feature>
<dbReference type="SFLD" id="SFLDS00003">
    <property type="entry name" value="Haloacid_Dehalogenase"/>
    <property type="match status" value="1"/>
</dbReference>
<dbReference type="SUPFAM" id="SSF81653">
    <property type="entry name" value="Calcium ATPase, transduction domain A"/>
    <property type="match status" value="1"/>
</dbReference>
<dbReference type="GO" id="GO:0005802">
    <property type="term" value="C:trans-Golgi network"/>
    <property type="evidence" value="ECO:0007669"/>
    <property type="project" value="TreeGrafter"/>
</dbReference>
<feature type="transmembrane region" description="Helical" evidence="16">
    <location>
        <begin position="289"/>
        <end position="313"/>
    </location>
</feature>
<evidence type="ECO:0000256" key="1">
    <source>
        <dbReference type="ARBA" id="ARBA00001946"/>
    </source>
</evidence>
<feature type="compositionally biased region" description="Basic and acidic residues" evidence="17">
    <location>
        <begin position="1081"/>
        <end position="1093"/>
    </location>
</feature>
<dbReference type="GO" id="GO:0005886">
    <property type="term" value="C:plasma membrane"/>
    <property type="evidence" value="ECO:0007669"/>
    <property type="project" value="TreeGrafter"/>
</dbReference>
<comment type="catalytic activity">
    <reaction evidence="12 16">
        <text>ATP + H2O + phospholipidSide 1 = ADP + phosphate + phospholipidSide 2.</text>
        <dbReference type="EC" id="7.6.2.1"/>
    </reaction>
</comment>
<keyword evidence="7 14" id="KW-0067">ATP-binding</keyword>
<feature type="binding site" evidence="14">
    <location>
        <position position="672"/>
    </location>
    <ligand>
        <name>ATP</name>
        <dbReference type="ChEBI" id="CHEBI:30616"/>
    </ligand>
</feature>
<feature type="binding site" evidence="14">
    <location>
        <position position="404"/>
    </location>
    <ligand>
        <name>ATP</name>
        <dbReference type="ChEBI" id="CHEBI:30616"/>
    </ligand>
</feature>
<evidence type="ECO:0000259" key="18">
    <source>
        <dbReference type="Pfam" id="PF16209"/>
    </source>
</evidence>
<evidence type="ECO:0000256" key="17">
    <source>
        <dbReference type="SAM" id="MobiDB-lite"/>
    </source>
</evidence>
<feature type="transmembrane region" description="Helical" evidence="16">
    <location>
        <begin position="333"/>
        <end position="358"/>
    </location>
</feature>
<dbReference type="EC" id="7.6.2.1" evidence="16"/>
<evidence type="ECO:0000256" key="4">
    <source>
        <dbReference type="ARBA" id="ARBA00022692"/>
    </source>
</evidence>
<evidence type="ECO:0000256" key="6">
    <source>
        <dbReference type="ARBA" id="ARBA00022741"/>
    </source>
</evidence>
<dbReference type="GeneTree" id="ENSGT00940000158002"/>
<dbReference type="GO" id="GO:0000287">
    <property type="term" value="F:magnesium ion binding"/>
    <property type="evidence" value="ECO:0007669"/>
    <property type="project" value="UniProtKB-UniRule"/>
</dbReference>
<dbReference type="Gene3D" id="3.40.50.1000">
    <property type="entry name" value="HAD superfamily/HAD-like"/>
    <property type="match status" value="1"/>
</dbReference>
<evidence type="ECO:0000256" key="5">
    <source>
        <dbReference type="ARBA" id="ARBA00022723"/>
    </source>
</evidence>
<evidence type="ECO:0000259" key="19">
    <source>
        <dbReference type="Pfam" id="PF16212"/>
    </source>
</evidence>
<dbReference type="FunFam" id="3.40.50.1000:FF:000001">
    <property type="entry name" value="Phospholipid-transporting ATPase IC"/>
    <property type="match status" value="1"/>
</dbReference>
<evidence type="ECO:0000256" key="10">
    <source>
        <dbReference type="ARBA" id="ARBA00022989"/>
    </source>
</evidence>
<dbReference type="GO" id="GO:0005524">
    <property type="term" value="F:ATP binding"/>
    <property type="evidence" value="ECO:0007669"/>
    <property type="project" value="UniProtKB-UniRule"/>
</dbReference>
<dbReference type="PANTHER" id="PTHR24092">
    <property type="entry name" value="PROBABLE PHOSPHOLIPID-TRANSPORTING ATPASE"/>
    <property type="match status" value="1"/>
</dbReference>
<feature type="transmembrane region" description="Helical" evidence="16">
    <location>
        <begin position="132"/>
        <end position="150"/>
    </location>
</feature>
<dbReference type="CDD" id="cd02073">
    <property type="entry name" value="P-type_ATPase_APLT_Dnf-like"/>
    <property type="match status" value="1"/>
</dbReference>
<feature type="domain" description="P-type ATPase N-terminal" evidence="18">
    <location>
        <begin position="62"/>
        <end position="138"/>
    </location>
</feature>
<feature type="binding site" evidence="15">
    <location>
        <position position="404"/>
    </location>
    <ligand>
        <name>Mg(2+)</name>
        <dbReference type="ChEBI" id="CHEBI:18420"/>
    </ligand>
</feature>
<feature type="binding site" evidence="14">
    <location>
        <position position="494"/>
    </location>
    <ligand>
        <name>ATP</name>
        <dbReference type="ChEBI" id="CHEBI:30616"/>
    </ligand>
</feature>
<dbReference type="GO" id="GO:0045332">
    <property type="term" value="P:phospholipid translocation"/>
    <property type="evidence" value="ECO:0007669"/>
    <property type="project" value="TreeGrafter"/>
</dbReference>
<feature type="binding site" evidence="14">
    <location>
        <position position="673"/>
    </location>
    <ligand>
        <name>ATP</name>
        <dbReference type="ChEBI" id="CHEBI:30616"/>
    </ligand>
</feature>
<dbReference type="PROSITE" id="PS00154">
    <property type="entry name" value="ATPASE_E1_E2"/>
    <property type="match status" value="1"/>
</dbReference>
<evidence type="ECO:0000313" key="20">
    <source>
        <dbReference type="Ensembl" id="ENSATEP00000070405.2"/>
    </source>
</evidence>
<feature type="transmembrane region" description="Helical" evidence="16">
    <location>
        <begin position="109"/>
        <end position="126"/>
    </location>
</feature>
<feature type="binding site" evidence="14">
    <location>
        <position position="746"/>
    </location>
    <ligand>
        <name>ATP</name>
        <dbReference type="ChEBI" id="CHEBI:30616"/>
    </ligand>
</feature>
<dbReference type="InterPro" id="IPR036412">
    <property type="entry name" value="HAD-like_sf"/>
</dbReference>
<dbReference type="InterPro" id="IPR008250">
    <property type="entry name" value="ATPase_P-typ_transduc_dom_A_sf"/>
</dbReference>
<feature type="transmembrane region" description="Helical" evidence="16">
    <location>
        <begin position="916"/>
        <end position="933"/>
    </location>
</feature>
<dbReference type="AlphaFoldDB" id="A0A7N6FLL2"/>
<dbReference type="SUPFAM" id="SSF56784">
    <property type="entry name" value="HAD-like"/>
    <property type="match status" value="1"/>
</dbReference>
<dbReference type="PANTHER" id="PTHR24092:SF48">
    <property type="entry name" value="PHOSPHOLIPID-TRANSPORTING ATPASE IC"/>
    <property type="match status" value="1"/>
</dbReference>
<dbReference type="PRINTS" id="PR00119">
    <property type="entry name" value="CATATPASE"/>
</dbReference>
<proteinExistence type="inferred from homology"/>
<keyword evidence="11 16" id="KW-0472">Membrane</keyword>
<evidence type="ECO:0000256" key="11">
    <source>
        <dbReference type="ARBA" id="ARBA00023136"/>
    </source>
</evidence>
<dbReference type="SUPFAM" id="SSF81660">
    <property type="entry name" value="Metal cation-transporting ATPase, ATP-binding domain N"/>
    <property type="match status" value="1"/>
</dbReference>
<organism evidence="20 21">
    <name type="scientific">Anabas testudineus</name>
    <name type="common">Climbing perch</name>
    <name type="synonym">Anthias testudineus</name>
    <dbReference type="NCBI Taxonomy" id="64144"/>
    <lineage>
        <taxon>Eukaryota</taxon>
        <taxon>Metazoa</taxon>
        <taxon>Chordata</taxon>
        <taxon>Craniata</taxon>
        <taxon>Vertebrata</taxon>
        <taxon>Euteleostomi</taxon>
        <taxon>Actinopterygii</taxon>
        <taxon>Neopterygii</taxon>
        <taxon>Teleostei</taxon>
        <taxon>Neoteleostei</taxon>
        <taxon>Acanthomorphata</taxon>
        <taxon>Anabantaria</taxon>
        <taxon>Anabantiformes</taxon>
        <taxon>Anabantoidei</taxon>
        <taxon>Anabantidae</taxon>
        <taxon>Anabas</taxon>
    </lineage>
</organism>
<dbReference type="GO" id="GO:0016887">
    <property type="term" value="F:ATP hydrolysis activity"/>
    <property type="evidence" value="ECO:0007669"/>
    <property type="project" value="InterPro"/>
</dbReference>
<feature type="transmembrane region" description="Helical" evidence="16">
    <location>
        <begin position="940"/>
        <end position="960"/>
    </location>
</feature>
<evidence type="ECO:0000256" key="12">
    <source>
        <dbReference type="ARBA" id="ARBA00034036"/>
    </source>
</evidence>
<dbReference type="Pfam" id="PF16209">
    <property type="entry name" value="PhoLip_ATPase_N"/>
    <property type="match status" value="1"/>
</dbReference>
<protein>
    <recommendedName>
        <fullName evidence="16">Phospholipid-transporting ATPase</fullName>
        <ecNumber evidence="16">7.6.2.1</ecNumber>
    </recommendedName>
</protein>
<feature type="transmembrane region" description="Helical" evidence="16">
    <location>
        <begin position="829"/>
        <end position="850"/>
    </location>
</feature>
<dbReference type="Pfam" id="PF13246">
    <property type="entry name" value="Cation_ATPase"/>
    <property type="match status" value="1"/>
</dbReference>
<dbReference type="SFLD" id="SFLDG00002">
    <property type="entry name" value="C1.7:_P-type_atpase_like"/>
    <property type="match status" value="1"/>
</dbReference>
<dbReference type="Gene3D" id="2.70.150.10">
    <property type="entry name" value="Calcium-transporting ATPase, cytoplasmic transduction domain A"/>
    <property type="match status" value="1"/>
</dbReference>
<evidence type="ECO:0000256" key="15">
    <source>
        <dbReference type="PIRSR" id="PIRSR606539-3"/>
    </source>
</evidence>
<dbReference type="InterPro" id="IPR023214">
    <property type="entry name" value="HAD_sf"/>
</dbReference>
<dbReference type="InterPro" id="IPR032631">
    <property type="entry name" value="P-type_ATPase_N"/>
</dbReference>
<reference evidence="20" key="2">
    <citation type="submission" date="2025-08" db="UniProtKB">
        <authorList>
            <consortium name="Ensembl"/>
        </authorList>
    </citation>
    <scope>IDENTIFICATION</scope>
</reference>
<dbReference type="Pfam" id="PF16212">
    <property type="entry name" value="PhoLip_ATPase_C"/>
    <property type="match status" value="1"/>
</dbReference>
<dbReference type="NCBIfam" id="TIGR01494">
    <property type="entry name" value="ATPase_P-type"/>
    <property type="match status" value="1"/>
</dbReference>
<feature type="region of interest" description="Disordered" evidence="17">
    <location>
        <begin position="1065"/>
        <end position="1093"/>
    </location>
</feature>
<feature type="binding site" evidence="14">
    <location>
        <position position="405"/>
    </location>
    <ligand>
        <name>ATP</name>
        <dbReference type="ChEBI" id="CHEBI:30616"/>
    </ligand>
</feature>
<keyword evidence="8 15" id="KW-0460">Magnesium</keyword>
<name>A0A7N6FLL2_ANATE</name>
<comment type="similarity">
    <text evidence="3 16">Belongs to the cation transport ATPase (P-type) (TC 3.A.3) family. Type IV subfamily.</text>
</comment>
<dbReference type="InterPro" id="IPR032630">
    <property type="entry name" value="P_typ_ATPase_c"/>
</dbReference>
<dbReference type="InterPro" id="IPR006539">
    <property type="entry name" value="P-type_ATPase_IV"/>
</dbReference>
<evidence type="ECO:0000313" key="21">
    <source>
        <dbReference type="Proteomes" id="UP000265040"/>
    </source>
</evidence>
<dbReference type="NCBIfam" id="TIGR01652">
    <property type="entry name" value="ATPase-Plipid"/>
    <property type="match status" value="1"/>
</dbReference>
<dbReference type="Ensembl" id="ENSATET00000072616.2">
    <property type="protein sequence ID" value="ENSATEP00000070405.2"/>
    <property type="gene ID" value="ENSATEG00000006128.3"/>
</dbReference>
<evidence type="ECO:0000256" key="2">
    <source>
        <dbReference type="ARBA" id="ARBA00004141"/>
    </source>
</evidence>
<evidence type="ECO:0000256" key="13">
    <source>
        <dbReference type="PIRSR" id="PIRSR606539-1"/>
    </source>
</evidence>
<dbReference type="InterPro" id="IPR044492">
    <property type="entry name" value="P_typ_ATPase_HD_dom"/>
</dbReference>
<feature type="binding site" evidence="14">
    <location>
        <position position="671"/>
    </location>
    <ligand>
        <name>ATP</name>
        <dbReference type="ChEBI" id="CHEBI:30616"/>
    </ligand>
</feature>
<keyword evidence="4 16" id="KW-0812">Transmembrane</keyword>
<feature type="active site" description="4-aspartylphosphate intermediate" evidence="13">
    <location>
        <position position="404"/>
    </location>
</feature>
<dbReference type="Proteomes" id="UP000265040">
    <property type="component" value="Chromosome 22"/>
</dbReference>
<evidence type="ECO:0000256" key="9">
    <source>
        <dbReference type="ARBA" id="ARBA00022967"/>
    </source>
</evidence>
<feature type="transmembrane region" description="Helical" evidence="16">
    <location>
        <begin position="799"/>
        <end position="817"/>
    </location>
</feature>
<dbReference type="SFLD" id="SFLDF00027">
    <property type="entry name" value="p-type_atpase"/>
    <property type="match status" value="1"/>
</dbReference>
<dbReference type="FunFam" id="3.40.1110.10:FF:000055">
    <property type="entry name" value="Phospholipid-transporting ATPase"/>
    <property type="match status" value="1"/>
</dbReference>
<evidence type="ECO:0000256" key="16">
    <source>
        <dbReference type="RuleBase" id="RU362033"/>
    </source>
</evidence>
<dbReference type="SUPFAM" id="SSF81665">
    <property type="entry name" value="Calcium ATPase, transmembrane domain M"/>
    <property type="match status" value="1"/>
</dbReference>
<feature type="binding site" evidence="14">
    <location>
        <position position="716"/>
    </location>
    <ligand>
        <name>ATP</name>
        <dbReference type="ChEBI" id="CHEBI:30616"/>
    </ligand>
</feature>
<feature type="compositionally biased region" description="Acidic residues" evidence="17">
    <location>
        <begin position="14"/>
        <end position="42"/>
    </location>
</feature>
<comment type="cofactor">
    <cofactor evidence="1 15">
        <name>Mg(2+)</name>
        <dbReference type="ChEBI" id="CHEBI:18420"/>
    </cofactor>
</comment>
<evidence type="ECO:0000256" key="7">
    <source>
        <dbReference type="ARBA" id="ARBA00022840"/>
    </source>
</evidence>
<dbReference type="InterPro" id="IPR018303">
    <property type="entry name" value="ATPase_P-typ_P_site"/>
</dbReference>
<comment type="subcellular location">
    <subcellularLocation>
        <location evidence="2 16">Membrane</location>
        <topology evidence="2 16">Multi-pass membrane protein</topology>
    </subcellularLocation>
</comment>
<feature type="binding site" evidence="15">
    <location>
        <position position="742"/>
    </location>
    <ligand>
        <name>Mg(2+)</name>
        <dbReference type="ChEBI" id="CHEBI:18420"/>
    </ligand>
</feature>
<keyword evidence="6 14" id="KW-0547">Nucleotide-binding</keyword>
<keyword evidence="21" id="KW-1185">Reference proteome</keyword>
<feature type="transmembrane region" description="Helical" evidence="16">
    <location>
        <begin position="880"/>
        <end position="904"/>
    </location>
</feature>
<feature type="binding site" evidence="14">
    <location>
        <position position="406"/>
    </location>
    <ligand>
        <name>ATP</name>
        <dbReference type="ChEBI" id="CHEBI:30616"/>
    </ligand>
</feature>
<dbReference type="GO" id="GO:0140326">
    <property type="term" value="F:ATPase-coupled intramembrane lipid transporter activity"/>
    <property type="evidence" value="ECO:0007669"/>
    <property type="project" value="UniProtKB-EC"/>
</dbReference>
<keyword evidence="5 15" id="KW-0479">Metal-binding</keyword>
<feature type="region of interest" description="Disordered" evidence="17">
    <location>
        <begin position="1"/>
        <end position="49"/>
    </location>
</feature>
<evidence type="ECO:0000256" key="8">
    <source>
        <dbReference type="ARBA" id="ARBA00022842"/>
    </source>
</evidence>
<feature type="transmembrane region" description="Helical" evidence="16">
    <location>
        <begin position="991"/>
        <end position="1013"/>
    </location>
</feature>
<keyword evidence="10 16" id="KW-1133">Transmembrane helix</keyword>
<dbReference type="Gene3D" id="3.40.1110.10">
    <property type="entry name" value="Calcium-transporting ATPase, cytoplasmic domain N"/>
    <property type="match status" value="1"/>
</dbReference>
<accession>A0A7N6FLL2</accession>
<feature type="domain" description="P-type ATPase C-terminal" evidence="19">
    <location>
        <begin position="768"/>
        <end position="1020"/>
    </location>
</feature>
<reference evidence="20" key="1">
    <citation type="submission" date="2021-04" db="EMBL/GenBank/DDBJ databases">
        <authorList>
            <consortium name="Wellcome Sanger Institute Data Sharing"/>
        </authorList>
    </citation>
    <scope>NUCLEOTIDE SEQUENCE [LARGE SCALE GENOMIC DNA]</scope>
</reference>
<feature type="binding site" evidence="15">
    <location>
        <position position="746"/>
    </location>
    <ligand>
        <name>Mg(2+)</name>
        <dbReference type="ChEBI" id="CHEBI:18420"/>
    </ligand>
</feature>
<reference evidence="20" key="3">
    <citation type="submission" date="2025-09" db="UniProtKB">
        <authorList>
            <consortium name="Ensembl"/>
        </authorList>
    </citation>
    <scope>IDENTIFICATION</scope>
</reference>
<feature type="binding site" evidence="14">
    <location>
        <position position="591"/>
    </location>
    <ligand>
        <name>ATP</name>
        <dbReference type="ChEBI" id="CHEBI:30616"/>
    </ligand>
</feature>
<feature type="binding site" evidence="14">
    <location>
        <position position="535"/>
    </location>
    <ligand>
        <name>ATP</name>
        <dbReference type="ChEBI" id="CHEBI:30616"/>
    </ligand>
</feature>
<keyword evidence="9 16" id="KW-1278">Translocase</keyword>
<dbReference type="InterPro" id="IPR001757">
    <property type="entry name" value="P_typ_ATPase"/>
</dbReference>
<evidence type="ECO:0000256" key="14">
    <source>
        <dbReference type="PIRSR" id="PIRSR606539-2"/>
    </source>
</evidence>
<dbReference type="FunFam" id="3.40.50.1000:FF:000504">
    <property type="match status" value="1"/>
</dbReference>
<dbReference type="InterPro" id="IPR023299">
    <property type="entry name" value="ATPase_P-typ_cyto_dom_N"/>
</dbReference>